<dbReference type="EMBL" id="JAEDAM010000002">
    <property type="protein sequence ID" value="MBS8121504.1"/>
    <property type="molecule type" value="Genomic_DNA"/>
</dbReference>
<dbReference type="Gene3D" id="1.10.530.10">
    <property type="match status" value="1"/>
</dbReference>
<dbReference type="PROSITE" id="PS51257">
    <property type="entry name" value="PROKAR_LIPOPROTEIN"/>
    <property type="match status" value="1"/>
</dbReference>
<proteinExistence type="predicted"/>
<dbReference type="Proteomes" id="UP000680365">
    <property type="component" value="Unassembled WGS sequence"/>
</dbReference>
<keyword evidence="3" id="KW-1185">Reference proteome</keyword>
<dbReference type="InterPro" id="IPR023346">
    <property type="entry name" value="Lysozyme-like_dom_sf"/>
</dbReference>
<protein>
    <recommendedName>
        <fullName evidence="1">Transglycosylase SLT domain-containing protein</fullName>
    </recommendedName>
</protein>
<comment type="caution">
    <text evidence="2">The sequence shown here is derived from an EMBL/GenBank/DDBJ whole genome shotgun (WGS) entry which is preliminary data.</text>
</comment>
<evidence type="ECO:0000313" key="3">
    <source>
        <dbReference type="Proteomes" id="UP000680365"/>
    </source>
</evidence>
<organism evidence="2 3">
    <name type="scientific">Candidatus Vampirococcus lugosii</name>
    <dbReference type="NCBI Taxonomy" id="2789015"/>
    <lineage>
        <taxon>Bacteria</taxon>
        <taxon>Candidatus Absconditibacteriota</taxon>
        <taxon>Vampirococcus</taxon>
    </lineage>
</organism>
<dbReference type="Pfam" id="PF01464">
    <property type="entry name" value="SLT"/>
    <property type="match status" value="1"/>
</dbReference>
<dbReference type="SUPFAM" id="SSF53955">
    <property type="entry name" value="Lysozyme-like"/>
    <property type="match status" value="1"/>
</dbReference>
<feature type="domain" description="Transglycosylase SLT" evidence="1">
    <location>
        <begin position="356"/>
        <end position="467"/>
    </location>
</feature>
<reference evidence="2 3" key="1">
    <citation type="journal article" date="2021" name="Nat. Commun.">
        <title>Reductive evolution and unique predatory mode in the CPR bacterium Vampirococcus lugosii.</title>
        <authorList>
            <person name="Moreira D."/>
            <person name="Zivanovic Y."/>
            <person name="Lopez-Archilla A.I."/>
            <person name="Iniesto M."/>
            <person name="Lopez-Garcia P."/>
        </authorList>
    </citation>
    <scope>NUCLEOTIDE SEQUENCE [LARGE SCALE GENOMIC DNA]</scope>
    <source>
        <strain evidence="2">Chiprana</strain>
    </source>
</reference>
<dbReference type="InterPro" id="IPR008258">
    <property type="entry name" value="Transglycosylase_SLT_dom_1"/>
</dbReference>
<evidence type="ECO:0000259" key="1">
    <source>
        <dbReference type="Pfam" id="PF01464"/>
    </source>
</evidence>
<dbReference type="RefSeq" id="WP_213348089.1">
    <property type="nucleotide sequence ID" value="NZ_JAEDAM010000002.1"/>
</dbReference>
<dbReference type="CDD" id="cd00254">
    <property type="entry name" value="LT-like"/>
    <property type="match status" value="1"/>
</dbReference>
<name>A0ABS5QM01_9BACT</name>
<accession>A0ABS5QM01</accession>
<gene>
    <name evidence="2" type="ORF">VAMP_5n259</name>
</gene>
<sequence>MGKKINSILTVLPLSIGACGVDNENNNFFGKDDVISQTSDSLSCLFCNLDDLQEEISINNVGKYKFKGNVFKLDKSEIETNKFEDISIYDFDFYELSQGDGLGSIASNFGYSYTDKDFVKRFLTINGLIIDSGGHLKFKDSNRFIRPGDVVFFKKDFDGYIGDIINEDFDIDFYNKYYSMEKGIYLDQEKVEGLISSMNATISYMKNENNKIYVKDDLYVEKLKYKLEHELDNIKTIYDLYEIRKYILSICNDLNKYIDYDMVSDMNIVDLFDYMATLYRLDISRQYFSSLTGDEFLQLVNERGLGNIIDGLKIKRIHNFTEYSNENYENYRNYISNFFEEKSGIFPENLDLSEVKDLFYGLIYLESKYHIYNKSHTGVIGIAQTTKYIYMGKDSVDSKDKYDYIFDETTNPFNPEENIERGIQYIAFLYRKFANYSNGEFDIHDIVFTAYNRGQGNISRLLKKYGTNWRNYINNKEGENYYSKVIGSKNKLTSKT</sequence>
<evidence type="ECO:0000313" key="2">
    <source>
        <dbReference type="EMBL" id="MBS8121504.1"/>
    </source>
</evidence>